<keyword evidence="2" id="KW-1185">Reference proteome</keyword>
<accession>A0A8J2NPL7</accession>
<proteinExistence type="predicted"/>
<sequence length="23" mass="2717">RDPYHTSLAEENFEYLFQLGPSC</sequence>
<feature type="non-terminal residue" evidence="1">
    <location>
        <position position="1"/>
    </location>
</feature>
<gene>
    <name evidence="1" type="ORF">AFUS01_LOCUS6794</name>
</gene>
<dbReference type="EMBL" id="CAJVCH010044991">
    <property type="protein sequence ID" value="CAG7717333.1"/>
    <property type="molecule type" value="Genomic_DNA"/>
</dbReference>
<evidence type="ECO:0000313" key="1">
    <source>
        <dbReference type="EMBL" id="CAG7717333.1"/>
    </source>
</evidence>
<organism evidence="1 2">
    <name type="scientific">Allacma fusca</name>
    <dbReference type="NCBI Taxonomy" id="39272"/>
    <lineage>
        <taxon>Eukaryota</taxon>
        <taxon>Metazoa</taxon>
        <taxon>Ecdysozoa</taxon>
        <taxon>Arthropoda</taxon>
        <taxon>Hexapoda</taxon>
        <taxon>Collembola</taxon>
        <taxon>Symphypleona</taxon>
        <taxon>Sminthuridae</taxon>
        <taxon>Allacma</taxon>
    </lineage>
</organism>
<reference evidence="1" key="1">
    <citation type="submission" date="2021-06" db="EMBL/GenBank/DDBJ databases">
        <authorList>
            <person name="Hodson N. C."/>
            <person name="Mongue J. A."/>
            <person name="Jaron S. K."/>
        </authorList>
    </citation>
    <scope>NUCLEOTIDE SEQUENCE</scope>
</reference>
<comment type="caution">
    <text evidence="1">The sequence shown here is derived from an EMBL/GenBank/DDBJ whole genome shotgun (WGS) entry which is preliminary data.</text>
</comment>
<protein>
    <submittedName>
        <fullName evidence="1">Uncharacterized protein</fullName>
    </submittedName>
</protein>
<dbReference type="AlphaFoldDB" id="A0A8J2NPL7"/>
<name>A0A8J2NPL7_9HEXA</name>
<evidence type="ECO:0000313" key="2">
    <source>
        <dbReference type="Proteomes" id="UP000708208"/>
    </source>
</evidence>
<dbReference type="Proteomes" id="UP000708208">
    <property type="component" value="Unassembled WGS sequence"/>
</dbReference>